<dbReference type="Proteomes" id="UP000252519">
    <property type="component" value="Unassembled WGS sequence"/>
</dbReference>
<evidence type="ECO:0000256" key="5">
    <source>
        <dbReference type="ARBA" id="ARBA00022741"/>
    </source>
</evidence>
<evidence type="ECO:0000256" key="6">
    <source>
        <dbReference type="ARBA" id="ARBA00022840"/>
    </source>
</evidence>
<dbReference type="PROSITE" id="PS00721">
    <property type="entry name" value="FTHFS_1"/>
    <property type="match status" value="1"/>
</dbReference>
<keyword evidence="4 7" id="KW-0436">Ligase</keyword>
<dbReference type="SUPFAM" id="SSF52540">
    <property type="entry name" value="P-loop containing nucleoside triphosphate hydrolases"/>
    <property type="match status" value="1"/>
</dbReference>
<sequence length="205" mass="22604">SEHHNWSIHYLKPQHLDPVPSDIAISRAQPPKDVEQVAKEVGVLPEELDPYGRKKAKVSLDVLKRLQHVKDGKYVVVVGITPTPLGEGKSTTSIGLSQALGPHLNKNVFTCLRQPSQGPTFGIKGGAAGGGYSQVIPMEEFNLHLTGDIHAITAANNLLAAAIDARMFHESTQKDEALFNRLCPQNKQGRLRLRPWKSGFIRHFR</sequence>
<dbReference type="GO" id="GO:0005524">
    <property type="term" value="F:ATP binding"/>
    <property type="evidence" value="ECO:0007669"/>
    <property type="project" value="UniProtKB-KW"/>
</dbReference>
<dbReference type="AlphaFoldDB" id="A0A368GWJ6"/>
<dbReference type="GO" id="GO:0004329">
    <property type="term" value="F:formate-tetrahydrofolate ligase activity"/>
    <property type="evidence" value="ECO:0007669"/>
    <property type="project" value="UniProtKB-EC"/>
</dbReference>
<dbReference type="FunFam" id="3.40.50.300:FF:000245">
    <property type="entry name" value="C-1-tetrahydrofolate synthase, cytoplasmic"/>
    <property type="match status" value="1"/>
</dbReference>
<dbReference type="UniPathway" id="UPA00193"/>
<evidence type="ECO:0000256" key="4">
    <source>
        <dbReference type="ARBA" id="ARBA00022598"/>
    </source>
</evidence>
<evidence type="ECO:0000313" key="8">
    <source>
        <dbReference type="Proteomes" id="UP000252519"/>
    </source>
</evidence>
<evidence type="ECO:0000256" key="2">
    <source>
        <dbReference type="ARBA" id="ARBA00012295"/>
    </source>
</evidence>
<dbReference type="STRING" id="29170.A0A368GWJ6"/>
<dbReference type="Gene3D" id="3.40.50.300">
    <property type="entry name" value="P-loop containing nucleotide triphosphate hydrolases"/>
    <property type="match status" value="1"/>
</dbReference>
<evidence type="ECO:0000313" key="7">
    <source>
        <dbReference type="EMBL" id="RCN48732.1"/>
    </source>
</evidence>
<evidence type="ECO:0000256" key="3">
    <source>
        <dbReference type="ARBA" id="ARBA00022563"/>
    </source>
</evidence>
<dbReference type="EC" id="6.3.4.3" evidence="2"/>
<gene>
    <name evidence="7" type="ORF">ANCCAN_05194</name>
</gene>
<proteinExistence type="predicted"/>
<comment type="caution">
    <text evidence="7">The sequence shown here is derived from an EMBL/GenBank/DDBJ whole genome shotgun (WGS) entry which is preliminary data.</text>
</comment>
<keyword evidence="3" id="KW-0554">One-carbon metabolism</keyword>
<comment type="pathway">
    <text evidence="1">One-carbon metabolism; tetrahydrofolate interconversion.</text>
</comment>
<keyword evidence="6" id="KW-0067">ATP-binding</keyword>
<reference evidence="7 8" key="1">
    <citation type="submission" date="2014-10" db="EMBL/GenBank/DDBJ databases">
        <title>Draft genome of the hookworm Ancylostoma caninum.</title>
        <authorList>
            <person name="Mitreva M."/>
        </authorList>
    </citation>
    <scope>NUCLEOTIDE SEQUENCE [LARGE SCALE GENOMIC DNA]</scope>
    <source>
        <strain evidence="7 8">Baltimore</strain>
    </source>
</reference>
<dbReference type="Pfam" id="PF01268">
    <property type="entry name" value="FTHFS"/>
    <property type="match status" value="1"/>
</dbReference>
<dbReference type="EMBL" id="JOJR01000043">
    <property type="protein sequence ID" value="RCN48732.1"/>
    <property type="molecule type" value="Genomic_DNA"/>
</dbReference>
<dbReference type="GO" id="GO:0035999">
    <property type="term" value="P:tetrahydrofolate interconversion"/>
    <property type="evidence" value="ECO:0007669"/>
    <property type="project" value="UniProtKB-UniPathway"/>
</dbReference>
<keyword evidence="8" id="KW-1185">Reference proteome</keyword>
<protein>
    <recommendedName>
        <fullName evidence="2">formate--tetrahydrofolate ligase</fullName>
        <ecNumber evidence="2">6.3.4.3</ecNumber>
    </recommendedName>
</protein>
<dbReference type="OrthoDB" id="5126881at2759"/>
<evidence type="ECO:0000256" key="1">
    <source>
        <dbReference type="ARBA" id="ARBA00004777"/>
    </source>
</evidence>
<dbReference type="InterPro" id="IPR027417">
    <property type="entry name" value="P-loop_NTPase"/>
</dbReference>
<name>A0A368GWJ6_ANCCA</name>
<dbReference type="InterPro" id="IPR020628">
    <property type="entry name" value="Formate_THF_ligase_CS"/>
</dbReference>
<feature type="non-terminal residue" evidence="7">
    <location>
        <position position="1"/>
    </location>
</feature>
<keyword evidence="5" id="KW-0547">Nucleotide-binding</keyword>
<organism evidence="7 8">
    <name type="scientific">Ancylostoma caninum</name>
    <name type="common">Dog hookworm</name>
    <dbReference type="NCBI Taxonomy" id="29170"/>
    <lineage>
        <taxon>Eukaryota</taxon>
        <taxon>Metazoa</taxon>
        <taxon>Ecdysozoa</taxon>
        <taxon>Nematoda</taxon>
        <taxon>Chromadorea</taxon>
        <taxon>Rhabditida</taxon>
        <taxon>Rhabditina</taxon>
        <taxon>Rhabditomorpha</taxon>
        <taxon>Strongyloidea</taxon>
        <taxon>Ancylostomatidae</taxon>
        <taxon>Ancylostomatinae</taxon>
        <taxon>Ancylostoma</taxon>
    </lineage>
</organism>
<dbReference type="InterPro" id="IPR000559">
    <property type="entry name" value="Formate_THF_ligase"/>
</dbReference>
<accession>A0A368GWJ6</accession>